<evidence type="ECO:0000313" key="4">
    <source>
        <dbReference type="Proteomes" id="UP000663880"/>
    </source>
</evidence>
<gene>
    <name evidence="3" type="ORF">PMACD_LOCUS13398</name>
</gene>
<dbReference type="OrthoDB" id="2285229at2759"/>
<dbReference type="GO" id="GO:0004386">
    <property type="term" value="F:helicase activity"/>
    <property type="evidence" value="ECO:0007669"/>
    <property type="project" value="InterPro"/>
</dbReference>
<feature type="compositionally biased region" description="Polar residues" evidence="1">
    <location>
        <begin position="440"/>
        <end position="459"/>
    </location>
</feature>
<feature type="region of interest" description="Disordered" evidence="1">
    <location>
        <begin position="373"/>
        <end position="543"/>
    </location>
</feature>
<feature type="domain" description="FHA" evidence="2">
    <location>
        <begin position="23"/>
        <end position="72"/>
    </location>
</feature>
<dbReference type="SMART" id="SM00240">
    <property type="entry name" value="FHA"/>
    <property type="match status" value="1"/>
</dbReference>
<feature type="compositionally biased region" description="Basic residues" evidence="1">
    <location>
        <begin position="394"/>
        <end position="404"/>
    </location>
</feature>
<dbReference type="Pfam" id="PF13087">
    <property type="entry name" value="AAA_12"/>
    <property type="match status" value="1"/>
</dbReference>
<dbReference type="InterPro" id="IPR041679">
    <property type="entry name" value="DNA2/NAM7-like_C"/>
</dbReference>
<dbReference type="InterPro" id="IPR000253">
    <property type="entry name" value="FHA_dom"/>
</dbReference>
<feature type="region of interest" description="Disordered" evidence="1">
    <location>
        <begin position="323"/>
        <end position="350"/>
    </location>
</feature>
<dbReference type="PANTHER" id="PTHR10887:SF495">
    <property type="entry name" value="HELICASE SENATAXIN ISOFORM X1-RELATED"/>
    <property type="match status" value="1"/>
</dbReference>
<dbReference type="SUPFAM" id="SSF49879">
    <property type="entry name" value="SMAD/FHA domain"/>
    <property type="match status" value="1"/>
</dbReference>
<proteinExistence type="predicted"/>
<sequence length="1349" mass="152565">MEWKLHRQKFGNEEFTLPNSEEVTIGRGNDNKIILTSLVVSRNHCVIKVNNDEVTIEDLKSSNGVYIGVKRISPNIPYSITENDIIGIGWTEGTQLTNINDTEKYIFKLLQKKVPIINRIQYQDENSKPTLKRRYSVLPMVEIIKTEKPINEDNRNCKENDVVFILSDSDVDCEGPSTKKIKKLDTIKQELYPEDIKFENDEIQFDAFSIKQEQLGDIEEPIPIDSESDSESEHWYLRLSQSSPGKPFTNLQKQRKTPIRDKCSDENSYSQFDDVQLIDDDDSDIYFEDLISLVPPTVDTQVAQTTQDEGKVTGKAVQEIDIKKVGPDKLNENKSETNLPPLPSCDHTDSNHIKDVTVEKVSANDQGPKKIQVIEPLCQPSRRKVHVAQTESKKRSKKENKQKKHSESSKKSINKSQKDERKKKLKEIAAKLQEPKPVPSNINASSKSVVNIKVTNTSRGEFLTNVVQAVKPTKRKESLDKKMQQKNKTSQGNTLVNRTSDYKENHVEVVSAEPKSESTKKKRRRSRRKSGKTEKPHTPPVKAIRPLMDIDLGFFGKPVSKVEPLPPKKIKKSVRFSNSPPEVHVFEIEPGNKMKETRLVKTTMVDNCKMPIFSLEKITLMKILIWNPHWLDEQITNADPPPILGHNNIPLAKFQTYNNHHQYVQLIGDLLLMEIWECLTQGHLRTRNQPKLLQMRIENLPPLPPLERHFELFNLSVNISMPTTEAKNAPRVGEILIIDFGPEHSRISRFFFVHNVRILPAPPNNKNTFFSISLYAIFTGKMSQLKIGELIIGRSLAYINKELMLFEAMEYLSGSPLSEAILNPQPQHFQRYNNNARVNMNLPWTLTLNESQKIAVESSVSAALGDRPNIQMVQGPPGTGKSSVICAMVMAYFYDSNRRKQQNRGKILICATSNAAIDEIVIRLLSIRQSLPKPERFKMVRVGRVEAMHSRAKDVSSQQLAARDTARLNAEPQNAAVAQQISHIEAKINMWKTAMSEAKDPVRIAYCQGRITQLNERINMLRHGGGGEDVRPERLMAAEKRIIDCADIIATTLASAQNNKMKGVKGRIALCIVDEAGQAIEPETLVPLTLDVTKLTLVGDPQQLPGYICSQRAKKHGLGESLFARLTSCTELWPQSPVLLLNQQYRMHHSIADYPNRAFYADQIRTVPRPPVDLDIPPYTILGIHSGDKGQGSSGANDLEACGVSRLAAALAQMTRPKGLSFAVITPYVAHRDLIRKYLKHEGSDNLIEVNTVDSFQGQERDVVIVSLARSHGLGFLTDAGRMNVMLTRARHALIVCLNPHAVMRNDQWRTLVEDSQRRHLYKILPNRMCRAPTSTESDEDILKHLRGK</sequence>
<dbReference type="Proteomes" id="UP000663880">
    <property type="component" value="Unassembled WGS sequence"/>
</dbReference>
<name>A0A821WIN0_9NEOP</name>
<dbReference type="PANTHER" id="PTHR10887">
    <property type="entry name" value="DNA2/NAM7 HELICASE FAMILY"/>
    <property type="match status" value="1"/>
</dbReference>
<dbReference type="InterPro" id="IPR008984">
    <property type="entry name" value="SMAD_FHA_dom_sf"/>
</dbReference>
<dbReference type="Gene3D" id="3.40.50.300">
    <property type="entry name" value="P-loop containing nucleotide triphosphate hydrolases"/>
    <property type="match status" value="2"/>
</dbReference>
<feature type="compositionally biased region" description="Polar residues" evidence="1">
    <location>
        <begin position="486"/>
        <end position="499"/>
    </location>
</feature>
<dbReference type="PROSITE" id="PS50006">
    <property type="entry name" value="FHA_DOMAIN"/>
    <property type="match status" value="1"/>
</dbReference>
<keyword evidence="4" id="KW-1185">Reference proteome</keyword>
<dbReference type="SUPFAM" id="SSF52540">
    <property type="entry name" value="P-loop containing nucleoside triphosphate hydrolases"/>
    <property type="match status" value="1"/>
</dbReference>
<feature type="compositionally biased region" description="Basic residues" evidence="1">
    <location>
        <begin position="520"/>
        <end position="530"/>
    </location>
</feature>
<dbReference type="InterPro" id="IPR047187">
    <property type="entry name" value="SF1_C_Upf1"/>
</dbReference>
<dbReference type="GO" id="GO:0006369">
    <property type="term" value="P:termination of RNA polymerase II transcription"/>
    <property type="evidence" value="ECO:0007669"/>
    <property type="project" value="TreeGrafter"/>
</dbReference>
<dbReference type="Pfam" id="PF00498">
    <property type="entry name" value="FHA"/>
    <property type="match status" value="1"/>
</dbReference>
<dbReference type="InterPro" id="IPR045055">
    <property type="entry name" value="DNA2/NAM7-like"/>
</dbReference>
<reference evidence="3" key="1">
    <citation type="submission" date="2021-02" db="EMBL/GenBank/DDBJ databases">
        <authorList>
            <person name="Steward A R."/>
        </authorList>
    </citation>
    <scope>NUCLEOTIDE SEQUENCE</scope>
</reference>
<dbReference type="Pfam" id="PF13086">
    <property type="entry name" value="AAA_11"/>
    <property type="match status" value="1"/>
</dbReference>
<dbReference type="InterPro" id="IPR041677">
    <property type="entry name" value="DNA2/NAM7_AAA_11"/>
</dbReference>
<dbReference type="EMBL" id="CAJOBZ010000061">
    <property type="protein sequence ID" value="CAF4925302.1"/>
    <property type="molecule type" value="Genomic_DNA"/>
</dbReference>
<dbReference type="GO" id="GO:0001147">
    <property type="term" value="F:transcription termination site sequence-specific DNA binding"/>
    <property type="evidence" value="ECO:0007669"/>
    <property type="project" value="TreeGrafter"/>
</dbReference>
<evidence type="ECO:0000259" key="2">
    <source>
        <dbReference type="PROSITE" id="PS50006"/>
    </source>
</evidence>
<feature type="compositionally biased region" description="Basic and acidic residues" evidence="1">
    <location>
        <begin position="323"/>
        <end position="335"/>
    </location>
</feature>
<dbReference type="InterPro" id="IPR027417">
    <property type="entry name" value="P-loop_NTPase"/>
</dbReference>
<dbReference type="CDD" id="cd18042">
    <property type="entry name" value="DEXXQc_SETX"/>
    <property type="match status" value="1"/>
</dbReference>
<evidence type="ECO:0000313" key="3">
    <source>
        <dbReference type="EMBL" id="CAF4925302.1"/>
    </source>
</evidence>
<dbReference type="GO" id="GO:0016604">
    <property type="term" value="C:nuclear body"/>
    <property type="evidence" value="ECO:0007669"/>
    <property type="project" value="TreeGrafter"/>
</dbReference>
<comment type="caution">
    <text evidence="3">The sequence shown here is derived from an EMBL/GenBank/DDBJ whole genome shotgun (WGS) entry which is preliminary data.</text>
</comment>
<dbReference type="Gene3D" id="2.60.200.20">
    <property type="match status" value="1"/>
</dbReference>
<feature type="compositionally biased region" description="Basic and acidic residues" evidence="1">
    <location>
        <begin position="405"/>
        <end position="429"/>
    </location>
</feature>
<organism evidence="3 4">
    <name type="scientific">Pieris macdunnoughi</name>
    <dbReference type="NCBI Taxonomy" id="345717"/>
    <lineage>
        <taxon>Eukaryota</taxon>
        <taxon>Metazoa</taxon>
        <taxon>Ecdysozoa</taxon>
        <taxon>Arthropoda</taxon>
        <taxon>Hexapoda</taxon>
        <taxon>Insecta</taxon>
        <taxon>Pterygota</taxon>
        <taxon>Neoptera</taxon>
        <taxon>Endopterygota</taxon>
        <taxon>Lepidoptera</taxon>
        <taxon>Glossata</taxon>
        <taxon>Ditrysia</taxon>
        <taxon>Papilionoidea</taxon>
        <taxon>Pieridae</taxon>
        <taxon>Pierinae</taxon>
        <taxon>Pieris</taxon>
    </lineage>
</organism>
<accession>A0A821WIN0</accession>
<feature type="region of interest" description="Disordered" evidence="1">
    <location>
        <begin position="246"/>
        <end position="267"/>
    </location>
</feature>
<evidence type="ECO:0000256" key="1">
    <source>
        <dbReference type="SAM" id="MobiDB-lite"/>
    </source>
</evidence>
<protein>
    <recommendedName>
        <fullName evidence="2">FHA domain-containing protein</fullName>
    </recommendedName>
</protein>
<dbReference type="CDD" id="cd18808">
    <property type="entry name" value="SF1_C_Upf1"/>
    <property type="match status" value="1"/>
</dbReference>